<gene>
    <name evidence="1" type="ORF">ILUMI_23590</name>
</gene>
<dbReference type="OrthoDB" id="6222486at2759"/>
<dbReference type="InterPro" id="IPR013924">
    <property type="entry name" value="RNase_H2_suC"/>
</dbReference>
<evidence type="ECO:0000313" key="2">
    <source>
        <dbReference type="Proteomes" id="UP000801492"/>
    </source>
</evidence>
<protein>
    <submittedName>
        <fullName evidence="1">Uncharacterized protein</fullName>
    </submittedName>
</protein>
<accession>A0A8K0CDK9</accession>
<dbReference type="Gene3D" id="2.40.128.680">
    <property type="match status" value="1"/>
</dbReference>
<comment type="caution">
    <text evidence="1">The sequence shown here is derived from an EMBL/GenBank/DDBJ whole genome shotgun (WGS) entry which is preliminary data.</text>
</comment>
<keyword evidence="2" id="KW-1185">Reference proteome</keyword>
<dbReference type="EMBL" id="VTPC01090604">
    <property type="protein sequence ID" value="KAF2882573.1"/>
    <property type="molecule type" value="Genomic_DNA"/>
</dbReference>
<dbReference type="Pfam" id="PF08615">
    <property type="entry name" value="RNase_H2_suC"/>
    <property type="match status" value="2"/>
</dbReference>
<dbReference type="PANTHER" id="PTHR47204">
    <property type="entry name" value="OS02G0168900 PROTEIN"/>
    <property type="match status" value="1"/>
</dbReference>
<dbReference type="GO" id="GO:0032299">
    <property type="term" value="C:ribonuclease H2 complex"/>
    <property type="evidence" value="ECO:0007669"/>
    <property type="project" value="InterPro"/>
</dbReference>
<sequence length="136" mass="15840">MAIHIQSGKTKACHNTQLKIQYMPFKIAADSEANVSSYFDKYVKLKEDSNYNASFRGYPLTGKKIDIPDGYKGVILHERIKPVTDKDDRNFYVINEFNSFMYWNWDKVPSKNDPILQTIDDWFDIAEALHSPIIEQ</sequence>
<organism evidence="1 2">
    <name type="scientific">Ignelater luminosus</name>
    <name type="common">Cucubano</name>
    <name type="synonym">Pyrophorus luminosus</name>
    <dbReference type="NCBI Taxonomy" id="2038154"/>
    <lineage>
        <taxon>Eukaryota</taxon>
        <taxon>Metazoa</taxon>
        <taxon>Ecdysozoa</taxon>
        <taxon>Arthropoda</taxon>
        <taxon>Hexapoda</taxon>
        <taxon>Insecta</taxon>
        <taxon>Pterygota</taxon>
        <taxon>Neoptera</taxon>
        <taxon>Endopterygota</taxon>
        <taxon>Coleoptera</taxon>
        <taxon>Polyphaga</taxon>
        <taxon>Elateriformia</taxon>
        <taxon>Elateroidea</taxon>
        <taxon>Elateridae</taxon>
        <taxon>Agrypninae</taxon>
        <taxon>Pyrophorini</taxon>
        <taxon>Ignelater</taxon>
    </lineage>
</organism>
<dbReference type="PANTHER" id="PTHR47204:SF1">
    <property type="entry name" value="RIBONUCLEASE H2 SUBUNIT C"/>
    <property type="match status" value="1"/>
</dbReference>
<evidence type="ECO:0000313" key="1">
    <source>
        <dbReference type="EMBL" id="KAF2882573.1"/>
    </source>
</evidence>
<dbReference type="GO" id="GO:0006401">
    <property type="term" value="P:RNA catabolic process"/>
    <property type="evidence" value="ECO:0007669"/>
    <property type="project" value="InterPro"/>
</dbReference>
<dbReference type="Proteomes" id="UP000801492">
    <property type="component" value="Unassembled WGS sequence"/>
</dbReference>
<dbReference type="CDD" id="cd09271">
    <property type="entry name" value="RNase_H2-C"/>
    <property type="match status" value="1"/>
</dbReference>
<reference evidence="1" key="1">
    <citation type="submission" date="2019-08" db="EMBL/GenBank/DDBJ databases">
        <title>The genome of the North American firefly Photinus pyralis.</title>
        <authorList>
            <consortium name="Photinus pyralis genome working group"/>
            <person name="Fallon T.R."/>
            <person name="Sander Lower S.E."/>
            <person name="Weng J.-K."/>
        </authorList>
    </citation>
    <scope>NUCLEOTIDE SEQUENCE</scope>
    <source>
        <strain evidence="1">TRF0915ILg1</strain>
        <tissue evidence="1">Whole body</tissue>
    </source>
</reference>
<name>A0A8K0CDK9_IGNLU</name>
<dbReference type="AlphaFoldDB" id="A0A8K0CDK9"/>
<proteinExistence type="predicted"/>